<comment type="pathway">
    <text evidence="2">Amino-acid biosynthesis; L-proline biosynthesis; L-glutamate 5-semialdehyde from L-ornithine: step 1/1.</text>
</comment>
<protein>
    <recommendedName>
        <fullName evidence="3">ornithine aminotransferase</fullName>
        <ecNumber evidence="3">2.6.1.13</ecNumber>
    </recommendedName>
    <alternativeName>
        <fullName evidence="7">Ornithine--oxo-acid aminotransferase</fullName>
    </alternativeName>
</protein>
<proteinExistence type="inferred from homology"/>
<evidence type="ECO:0000256" key="2">
    <source>
        <dbReference type="ARBA" id="ARBA00004998"/>
    </source>
</evidence>
<evidence type="ECO:0000256" key="4">
    <source>
        <dbReference type="ARBA" id="ARBA00022576"/>
    </source>
</evidence>
<evidence type="ECO:0000256" key="7">
    <source>
        <dbReference type="ARBA" id="ARBA00030587"/>
    </source>
</evidence>
<dbReference type="EC" id="2.6.1.13" evidence="3"/>
<evidence type="ECO:0000256" key="6">
    <source>
        <dbReference type="ARBA" id="ARBA00022898"/>
    </source>
</evidence>
<dbReference type="InterPro" id="IPR005814">
    <property type="entry name" value="Aminotrans_3"/>
</dbReference>
<dbReference type="Gene3D" id="3.40.640.10">
    <property type="entry name" value="Type I PLP-dependent aspartate aminotransferase-like (Major domain)"/>
    <property type="match status" value="1"/>
</dbReference>
<comment type="similarity">
    <text evidence="8">Belongs to the class-III pyridoxal-phosphate-dependent aminotransferase family.</text>
</comment>
<evidence type="ECO:0000256" key="3">
    <source>
        <dbReference type="ARBA" id="ARBA00012924"/>
    </source>
</evidence>
<dbReference type="CDD" id="cd00610">
    <property type="entry name" value="OAT_like"/>
    <property type="match status" value="1"/>
</dbReference>
<dbReference type="PIRSF" id="PIRSF000521">
    <property type="entry name" value="Transaminase_4ab_Lys_Orn"/>
    <property type="match status" value="1"/>
</dbReference>
<keyword evidence="5 9" id="KW-0808">Transferase</keyword>
<evidence type="ECO:0000313" key="10">
    <source>
        <dbReference type="Proteomes" id="UP000034032"/>
    </source>
</evidence>
<dbReference type="UniPathway" id="UPA00098">
    <property type="reaction ID" value="UER00358"/>
</dbReference>
<organism evidence="9 10">
    <name type="scientific">Candidatus Yanofskybacteria bacterium GW2011_GWA2_44_9</name>
    <dbReference type="NCBI Taxonomy" id="1619025"/>
    <lineage>
        <taxon>Bacteria</taxon>
        <taxon>Candidatus Yanofskyibacteriota</taxon>
    </lineage>
</organism>
<comment type="caution">
    <text evidence="9">The sequence shown here is derived from an EMBL/GenBank/DDBJ whole genome shotgun (WGS) entry which is preliminary data.</text>
</comment>
<dbReference type="PANTHER" id="PTHR11986">
    <property type="entry name" value="AMINOTRANSFERASE CLASS III"/>
    <property type="match status" value="1"/>
</dbReference>
<dbReference type="GO" id="GO:0030170">
    <property type="term" value="F:pyridoxal phosphate binding"/>
    <property type="evidence" value="ECO:0007669"/>
    <property type="project" value="InterPro"/>
</dbReference>
<keyword evidence="6 8" id="KW-0663">Pyridoxal phosphate</keyword>
<dbReference type="PROSITE" id="PS00600">
    <property type="entry name" value="AA_TRANSFER_CLASS_3"/>
    <property type="match status" value="1"/>
</dbReference>
<dbReference type="Proteomes" id="UP000034032">
    <property type="component" value="Unassembled WGS sequence"/>
</dbReference>
<accession>A0A0G1KE48</accession>
<evidence type="ECO:0000256" key="8">
    <source>
        <dbReference type="RuleBase" id="RU003560"/>
    </source>
</evidence>
<dbReference type="InterPro" id="IPR015424">
    <property type="entry name" value="PyrdxlP-dep_Trfase"/>
</dbReference>
<evidence type="ECO:0000256" key="5">
    <source>
        <dbReference type="ARBA" id="ARBA00022679"/>
    </source>
</evidence>
<dbReference type="NCBIfam" id="TIGR01885">
    <property type="entry name" value="Orn_aminotrans"/>
    <property type="match status" value="1"/>
</dbReference>
<dbReference type="FunFam" id="3.40.640.10:FF:000011">
    <property type="entry name" value="Ornithine aminotransferase"/>
    <property type="match status" value="1"/>
</dbReference>
<gene>
    <name evidence="9" type="ORF">UW79_C0012G0016</name>
</gene>
<reference evidence="9 10" key="1">
    <citation type="journal article" date="2015" name="Nature">
        <title>rRNA introns, odd ribosomes, and small enigmatic genomes across a large radiation of phyla.</title>
        <authorList>
            <person name="Brown C.T."/>
            <person name="Hug L.A."/>
            <person name="Thomas B.C."/>
            <person name="Sharon I."/>
            <person name="Castelle C.J."/>
            <person name="Singh A."/>
            <person name="Wilkins M.J."/>
            <person name="Williams K.H."/>
            <person name="Banfield J.F."/>
        </authorList>
    </citation>
    <scope>NUCLEOTIDE SEQUENCE [LARGE SCALE GENOMIC DNA]</scope>
</reference>
<evidence type="ECO:0000256" key="1">
    <source>
        <dbReference type="ARBA" id="ARBA00001933"/>
    </source>
</evidence>
<comment type="cofactor">
    <cofactor evidence="1">
        <name>pyridoxal 5'-phosphate</name>
        <dbReference type="ChEBI" id="CHEBI:597326"/>
    </cofactor>
</comment>
<dbReference type="InterPro" id="IPR015422">
    <property type="entry name" value="PyrdxlP-dep_Trfase_small"/>
</dbReference>
<dbReference type="SUPFAM" id="SSF53383">
    <property type="entry name" value="PLP-dependent transferases"/>
    <property type="match status" value="1"/>
</dbReference>
<dbReference type="GO" id="GO:0004587">
    <property type="term" value="F:ornithine aminotransferase activity"/>
    <property type="evidence" value="ECO:0007669"/>
    <property type="project" value="UniProtKB-EC"/>
</dbReference>
<name>A0A0G1KE48_9BACT</name>
<dbReference type="Gene3D" id="3.90.1150.10">
    <property type="entry name" value="Aspartate Aminotransferase, domain 1"/>
    <property type="match status" value="1"/>
</dbReference>
<sequence length="406" mass="44911">MIRSGKFIEQTESFSAHNYHPLPVVLTRGSGVWVWDVDDKKYLDTLSAYSAQNFGHCHPRIVSVLIEQAKRLAVTSRAFYSDRFAEFSMKLAQFCQMDMVLPGSGGAESVETAIKLSRKWGYERKRIRPNSAEIIMCSDNFHGRTTTIISGSDSSQARKNFGPLTSGFKIIPFGDPDALGRAITPNTVAFLVEPVQGEGGINVPPDGYFQEVRRICDRYRVLLVLDEIQTGMGRTGYDLAHFYENIYPDVLILGKALGGGMLPVSAVVGWRHQMDVFRPGDHGSTFGGNPLACAVAIEALDVLREENLAERARDLGGYFMGELKKIKSRLIKEVRGRGLMIGLELNGGKGIGRRFCEAILRKGVLCKDTKENVIRLAPPLVIGKAEIDAAVLKIRETLLEMEGIEQ</sequence>
<dbReference type="GO" id="GO:0055129">
    <property type="term" value="P:L-proline biosynthetic process"/>
    <property type="evidence" value="ECO:0007669"/>
    <property type="project" value="UniProtKB-UniPathway"/>
</dbReference>
<dbReference type="PANTHER" id="PTHR11986:SF18">
    <property type="entry name" value="ORNITHINE AMINOTRANSFERASE, MITOCHONDRIAL"/>
    <property type="match status" value="1"/>
</dbReference>
<dbReference type="AlphaFoldDB" id="A0A0G1KE48"/>
<evidence type="ECO:0000313" key="9">
    <source>
        <dbReference type="EMBL" id="KKT82006.1"/>
    </source>
</evidence>
<dbReference type="InterPro" id="IPR049704">
    <property type="entry name" value="Aminotrans_3_PPA_site"/>
</dbReference>
<dbReference type="Pfam" id="PF00202">
    <property type="entry name" value="Aminotran_3"/>
    <property type="match status" value="1"/>
</dbReference>
<dbReference type="PATRIC" id="fig|1619025.3.peg.477"/>
<keyword evidence="4 9" id="KW-0032">Aminotransferase</keyword>
<dbReference type="EMBL" id="LCJR01000012">
    <property type="protein sequence ID" value="KKT82006.1"/>
    <property type="molecule type" value="Genomic_DNA"/>
</dbReference>
<dbReference type="InterPro" id="IPR050103">
    <property type="entry name" value="Class-III_PLP-dep_AT"/>
</dbReference>
<dbReference type="InterPro" id="IPR010164">
    <property type="entry name" value="Orn_aminotrans"/>
</dbReference>
<dbReference type="GO" id="GO:0042802">
    <property type="term" value="F:identical protein binding"/>
    <property type="evidence" value="ECO:0007669"/>
    <property type="project" value="TreeGrafter"/>
</dbReference>
<dbReference type="InterPro" id="IPR015421">
    <property type="entry name" value="PyrdxlP-dep_Trfase_major"/>
</dbReference>